<dbReference type="EMBL" id="BGPR01022717">
    <property type="protein sequence ID" value="GBN89308.1"/>
    <property type="molecule type" value="Genomic_DNA"/>
</dbReference>
<organism evidence="1 2">
    <name type="scientific">Araneus ventricosus</name>
    <name type="common">Orbweaver spider</name>
    <name type="synonym">Epeira ventricosa</name>
    <dbReference type="NCBI Taxonomy" id="182803"/>
    <lineage>
        <taxon>Eukaryota</taxon>
        <taxon>Metazoa</taxon>
        <taxon>Ecdysozoa</taxon>
        <taxon>Arthropoda</taxon>
        <taxon>Chelicerata</taxon>
        <taxon>Arachnida</taxon>
        <taxon>Araneae</taxon>
        <taxon>Araneomorphae</taxon>
        <taxon>Entelegynae</taxon>
        <taxon>Araneoidea</taxon>
        <taxon>Araneidae</taxon>
        <taxon>Araneus</taxon>
    </lineage>
</organism>
<protein>
    <submittedName>
        <fullName evidence="1">Uncharacterized protein</fullName>
    </submittedName>
</protein>
<name>A0A4Y2SLX3_ARAVE</name>
<gene>
    <name evidence="1" type="ORF">AVEN_99337_1</name>
</gene>
<dbReference type="Proteomes" id="UP000499080">
    <property type="component" value="Unassembled WGS sequence"/>
</dbReference>
<dbReference type="AlphaFoldDB" id="A0A4Y2SLX3"/>
<evidence type="ECO:0000313" key="1">
    <source>
        <dbReference type="EMBL" id="GBN89308.1"/>
    </source>
</evidence>
<sequence length="72" mass="8061">MYMRSLRIGFNLKNKKQISYPNISSALRPVPHGPGIPVPSPPVTVENIFYSDTESEIDDDVSNEPKLCIQSE</sequence>
<proteinExistence type="predicted"/>
<reference evidence="1 2" key="1">
    <citation type="journal article" date="2019" name="Sci. Rep.">
        <title>Orb-weaving spider Araneus ventricosus genome elucidates the spidroin gene catalogue.</title>
        <authorList>
            <person name="Kono N."/>
            <person name="Nakamura H."/>
            <person name="Ohtoshi R."/>
            <person name="Moran D.A.P."/>
            <person name="Shinohara A."/>
            <person name="Yoshida Y."/>
            <person name="Fujiwara M."/>
            <person name="Mori M."/>
            <person name="Tomita M."/>
            <person name="Arakawa K."/>
        </authorList>
    </citation>
    <scope>NUCLEOTIDE SEQUENCE [LARGE SCALE GENOMIC DNA]</scope>
</reference>
<keyword evidence="2" id="KW-1185">Reference proteome</keyword>
<comment type="caution">
    <text evidence="1">The sequence shown here is derived from an EMBL/GenBank/DDBJ whole genome shotgun (WGS) entry which is preliminary data.</text>
</comment>
<evidence type="ECO:0000313" key="2">
    <source>
        <dbReference type="Proteomes" id="UP000499080"/>
    </source>
</evidence>
<accession>A0A4Y2SLX3</accession>